<dbReference type="EMBL" id="ASPP01003416">
    <property type="protein sequence ID" value="ETO33403.1"/>
    <property type="molecule type" value="Genomic_DNA"/>
</dbReference>
<gene>
    <name evidence="2" type="ORF">RFI_03706</name>
</gene>
<dbReference type="Pfam" id="PF00079">
    <property type="entry name" value="Serpin"/>
    <property type="match status" value="1"/>
</dbReference>
<feature type="domain" description="Serpin" evidence="1">
    <location>
        <begin position="4"/>
        <end position="127"/>
    </location>
</feature>
<dbReference type="InterPro" id="IPR036186">
    <property type="entry name" value="Serpin_sf"/>
</dbReference>
<accession>X6P5L8</accession>
<dbReference type="AlphaFoldDB" id="X6P5L8"/>
<reference evidence="2 3" key="1">
    <citation type="journal article" date="2013" name="Curr. Biol.">
        <title>The Genome of the Foraminiferan Reticulomyxa filosa.</title>
        <authorList>
            <person name="Glockner G."/>
            <person name="Hulsmann N."/>
            <person name="Schleicher M."/>
            <person name="Noegel A.A."/>
            <person name="Eichinger L."/>
            <person name="Gallinger C."/>
            <person name="Pawlowski J."/>
            <person name="Sierra R."/>
            <person name="Euteneuer U."/>
            <person name="Pillet L."/>
            <person name="Moustafa A."/>
            <person name="Platzer M."/>
            <person name="Groth M."/>
            <person name="Szafranski K."/>
            <person name="Schliwa M."/>
        </authorList>
    </citation>
    <scope>NUCLEOTIDE SEQUENCE [LARGE SCALE GENOMIC DNA]</scope>
</reference>
<dbReference type="Gene3D" id="3.30.497.10">
    <property type="entry name" value="Antithrombin, subunit I, domain 2"/>
    <property type="match status" value="1"/>
</dbReference>
<organism evidence="2 3">
    <name type="scientific">Reticulomyxa filosa</name>
    <dbReference type="NCBI Taxonomy" id="46433"/>
    <lineage>
        <taxon>Eukaryota</taxon>
        <taxon>Sar</taxon>
        <taxon>Rhizaria</taxon>
        <taxon>Retaria</taxon>
        <taxon>Foraminifera</taxon>
        <taxon>Monothalamids</taxon>
        <taxon>Reticulomyxidae</taxon>
        <taxon>Reticulomyxa</taxon>
    </lineage>
</organism>
<keyword evidence="3" id="KW-1185">Reference proteome</keyword>
<evidence type="ECO:0000313" key="2">
    <source>
        <dbReference type="EMBL" id="ETO33403.1"/>
    </source>
</evidence>
<dbReference type="SUPFAM" id="SSF56574">
    <property type="entry name" value="Serpins"/>
    <property type="match status" value="1"/>
</dbReference>
<evidence type="ECO:0000313" key="3">
    <source>
        <dbReference type="Proteomes" id="UP000023152"/>
    </source>
</evidence>
<dbReference type="OrthoDB" id="671595at2759"/>
<dbReference type="InterPro" id="IPR023796">
    <property type="entry name" value="Serpin_dom"/>
</dbReference>
<sequence>MCNSLNEFYSALKKSKRQVMELSFPKLRLDTFVDLSSVLEEPLDNTFDVTEADFSRMSKKAKELGLCVSQLIHNVRLVVDEMGENALPDNIVKECTDDKESFNYPFDVYLMNATQDQIFLCGRIGDPDPSIPFQKDASNEPHDINETNDNEVKDVRQSKWRCCF</sequence>
<protein>
    <recommendedName>
        <fullName evidence="1">Serpin domain-containing protein</fullName>
    </recommendedName>
</protein>
<comment type="caution">
    <text evidence="2">The sequence shown here is derived from an EMBL/GenBank/DDBJ whole genome shotgun (WGS) entry which is preliminary data.</text>
</comment>
<proteinExistence type="predicted"/>
<dbReference type="Proteomes" id="UP000023152">
    <property type="component" value="Unassembled WGS sequence"/>
</dbReference>
<dbReference type="InterPro" id="IPR042178">
    <property type="entry name" value="Serpin_sf_1"/>
</dbReference>
<name>X6P5L8_RETFI</name>
<evidence type="ECO:0000259" key="1">
    <source>
        <dbReference type="Pfam" id="PF00079"/>
    </source>
</evidence>